<evidence type="ECO:0000313" key="2">
    <source>
        <dbReference type="Proteomes" id="UP000580839"/>
    </source>
</evidence>
<reference evidence="1 2" key="1">
    <citation type="submission" date="2020-04" db="EMBL/GenBank/DDBJ databases">
        <title>Metagenomic profiling of ammonia- and methane-oxidizing microorganisms in a Dutch drinking water treatment plant.</title>
        <authorList>
            <person name="Poghosyan L."/>
            <person name="Leucker S."/>
        </authorList>
    </citation>
    <scope>NUCLEOTIDE SEQUENCE [LARGE SCALE GENOMIC DNA]</scope>
    <source>
        <strain evidence="1">S-RSF-IL-03</strain>
    </source>
</reference>
<organism evidence="1 2">
    <name type="scientific">Eiseniibacteriota bacterium</name>
    <dbReference type="NCBI Taxonomy" id="2212470"/>
    <lineage>
        <taxon>Bacteria</taxon>
        <taxon>Candidatus Eiseniibacteriota</taxon>
    </lineage>
</organism>
<gene>
    <name evidence="1" type="ORF">HOP12_12995</name>
</gene>
<feature type="non-terminal residue" evidence="1">
    <location>
        <position position="1"/>
    </location>
</feature>
<proteinExistence type="predicted"/>
<protein>
    <submittedName>
        <fullName evidence="1">Response regulator transcription factor</fullName>
    </submittedName>
</protein>
<comment type="caution">
    <text evidence="1">The sequence shown here is derived from an EMBL/GenBank/DDBJ whole genome shotgun (WGS) entry which is preliminary data.</text>
</comment>
<sequence length="205" mass="22512">LAVRLTQEPALRSIPFVFVTPFESELRARLSACAASRVAAALAWPAGAGAVSAALDRIAPRSESGGARVLWVSGSGSLETPERELPEWRLVERVREVGEARHRLRTRPHDFDVVVLDIRDPEVPSAELLRDFALERPLREIPVLVLHGAESSREPAARRWLAQGMPIDVLSRASVTENPRRVIRALEWNRVNGSGEGDAPREAAA</sequence>
<name>A0A849SKV2_UNCEI</name>
<evidence type="ECO:0000313" key="1">
    <source>
        <dbReference type="EMBL" id="NOT35061.1"/>
    </source>
</evidence>
<dbReference type="EMBL" id="JABFRW010000169">
    <property type="protein sequence ID" value="NOT35061.1"/>
    <property type="molecule type" value="Genomic_DNA"/>
</dbReference>
<accession>A0A849SKV2</accession>
<dbReference type="AlphaFoldDB" id="A0A849SKV2"/>
<dbReference type="Proteomes" id="UP000580839">
    <property type="component" value="Unassembled WGS sequence"/>
</dbReference>